<evidence type="ECO:0000256" key="1">
    <source>
        <dbReference type="SAM" id="Phobius"/>
    </source>
</evidence>
<organism evidence="2 3">
    <name type="scientific">Acinetobacter corruptisaponis</name>
    <dbReference type="NCBI Taxonomy" id="3045147"/>
    <lineage>
        <taxon>Bacteria</taxon>
        <taxon>Pseudomonadati</taxon>
        <taxon>Pseudomonadota</taxon>
        <taxon>Gammaproteobacteria</taxon>
        <taxon>Moraxellales</taxon>
        <taxon>Moraxellaceae</taxon>
        <taxon>Acinetobacter</taxon>
    </lineage>
</organism>
<dbReference type="Proteomes" id="UP001229836">
    <property type="component" value="Chromosome"/>
</dbReference>
<feature type="transmembrane region" description="Helical" evidence="1">
    <location>
        <begin position="110"/>
        <end position="129"/>
    </location>
</feature>
<feature type="transmembrane region" description="Helical" evidence="1">
    <location>
        <begin position="12"/>
        <end position="33"/>
    </location>
</feature>
<reference evidence="2 3" key="1">
    <citation type="submission" date="2023-05" db="EMBL/GenBank/DDBJ databases">
        <title>The complete genome of Acinetobacter sp. nov KCTC 92772.</title>
        <authorList>
            <person name="Zhou G."/>
        </authorList>
    </citation>
    <scope>NUCLEOTIDE SEQUENCE [LARGE SCALE GENOMIC DNA]</scope>
    <source>
        <strain evidence="2 3">KCTC 92772</strain>
    </source>
</reference>
<evidence type="ECO:0000313" key="3">
    <source>
        <dbReference type="Proteomes" id="UP001229836"/>
    </source>
</evidence>
<proteinExistence type="predicted"/>
<name>A0ABY8S7N9_9GAMM</name>
<keyword evidence="1" id="KW-0472">Membrane</keyword>
<feature type="transmembrane region" description="Helical" evidence="1">
    <location>
        <begin position="81"/>
        <end position="98"/>
    </location>
</feature>
<feature type="transmembrane region" description="Helical" evidence="1">
    <location>
        <begin position="53"/>
        <end position="74"/>
    </location>
</feature>
<dbReference type="RefSeq" id="WP_283269156.1">
    <property type="nucleotide sequence ID" value="NZ_CP125669.1"/>
</dbReference>
<keyword evidence="3" id="KW-1185">Reference proteome</keyword>
<evidence type="ECO:0000313" key="2">
    <source>
        <dbReference type="EMBL" id="WHP07496.1"/>
    </source>
</evidence>
<dbReference type="InterPro" id="IPR025695">
    <property type="entry name" value="DoxX-like"/>
</dbReference>
<gene>
    <name evidence="2" type="ORF">QLH32_08625</name>
</gene>
<keyword evidence="1" id="KW-0812">Transmembrane</keyword>
<protein>
    <submittedName>
        <fullName evidence="2">DoxX-like family protein</fullName>
    </submittedName>
</protein>
<dbReference type="EMBL" id="CP125669">
    <property type="protein sequence ID" value="WHP07496.1"/>
    <property type="molecule type" value="Genomic_DNA"/>
</dbReference>
<keyword evidence="1" id="KW-1133">Transmembrane helix</keyword>
<sequence>MKSPIETIQHILKFCQLMIALLWIYQGLIPKLFFQATGEQYVWQQLYVPTIYIPWMISLSGIAEIIFGGLFLWITHQYLHWLSIFSLTGLLALILFIYPEQTYQAFNPVVMNVGLASLSIIALCCIRTLHEARPE</sequence>
<dbReference type="Pfam" id="PF13781">
    <property type="entry name" value="DoxX_3"/>
    <property type="match status" value="1"/>
</dbReference>
<accession>A0ABY8S7N9</accession>